<keyword evidence="1" id="KW-0597">Phosphoprotein</keyword>
<dbReference type="InterPro" id="IPR036513">
    <property type="entry name" value="STAS_dom_sf"/>
</dbReference>
<feature type="domain" description="STAS" evidence="2">
    <location>
        <begin position="165"/>
        <end position="276"/>
    </location>
</feature>
<dbReference type="CDD" id="cd07041">
    <property type="entry name" value="STAS_RsbR_RsbS_like"/>
    <property type="match status" value="1"/>
</dbReference>
<evidence type="ECO:0000256" key="1">
    <source>
        <dbReference type="ARBA" id="ARBA00022553"/>
    </source>
</evidence>
<dbReference type="PANTHER" id="PTHR33745">
    <property type="entry name" value="RSBT ANTAGONIST PROTEIN RSBS-RELATED"/>
    <property type="match status" value="1"/>
</dbReference>
<dbReference type="InterPro" id="IPR051932">
    <property type="entry name" value="Bact_StressResp_Reg"/>
</dbReference>
<dbReference type="PROSITE" id="PS50801">
    <property type="entry name" value="STAS"/>
    <property type="match status" value="1"/>
</dbReference>
<evidence type="ECO:0000313" key="4">
    <source>
        <dbReference type="Proteomes" id="UP000288024"/>
    </source>
</evidence>
<proteinExistence type="predicted"/>
<dbReference type="EMBL" id="RZTZ01000005">
    <property type="protein sequence ID" value="RVT61539.1"/>
    <property type="molecule type" value="Genomic_DNA"/>
</dbReference>
<dbReference type="RefSeq" id="WP_127738996.1">
    <property type="nucleotide sequence ID" value="NZ_RZTZ01000005.1"/>
</dbReference>
<evidence type="ECO:0000313" key="3">
    <source>
        <dbReference type="EMBL" id="RVT61539.1"/>
    </source>
</evidence>
<keyword evidence="4" id="KW-1185">Reference proteome</keyword>
<dbReference type="Proteomes" id="UP000288024">
    <property type="component" value="Unassembled WGS sequence"/>
</dbReference>
<dbReference type="InterPro" id="IPR025751">
    <property type="entry name" value="RsbRD_N_dom"/>
</dbReference>
<dbReference type="Pfam" id="PF01740">
    <property type="entry name" value="STAS"/>
    <property type="match status" value="1"/>
</dbReference>
<name>A0A3S2X8B2_9BACI</name>
<dbReference type="AlphaFoldDB" id="A0A3S2X8B2"/>
<protein>
    <submittedName>
        <fullName evidence="3">STAS domain-containing protein</fullName>
    </submittedName>
</protein>
<dbReference type="Pfam" id="PF14361">
    <property type="entry name" value="RsbRD_N"/>
    <property type="match status" value="1"/>
</dbReference>
<evidence type="ECO:0000259" key="2">
    <source>
        <dbReference type="PROSITE" id="PS50801"/>
    </source>
</evidence>
<comment type="caution">
    <text evidence="3">The sequence shown here is derived from an EMBL/GenBank/DDBJ whole genome shotgun (WGS) entry which is preliminary data.</text>
</comment>
<sequence>MSLSNESVYHYIMEKAPIITEKWFVIKNGEEGSIYSKDSTDAVNNLLRSQHAFTIETVISSFLDDETIFSANLSKWANEIAKSRVKLGVPVHQVLHALSLTRQTIWEMITIFIEEIGDVPQATILHWSSVFHLTFDKLNNEFTEMYHEYNLKKIQAQQETINELSNPIIPIINHIGVLPIIGAIDTTRGNLILENVPAGCKEREIRHLLIDLSGVSSIDTMVLQRLLSLVKILKYTGMEASISGLRPDIAQVINNLGISLENVPTYSTLKQALSKLGLSVSS</sequence>
<organism evidence="3 4">
    <name type="scientific">Niallia taxi</name>
    <dbReference type="NCBI Taxonomy" id="2499688"/>
    <lineage>
        <taxon>Bacteria</taxon>
        <taxon>Bacillati</taxon>
        <taxon>Bacillota</taxon>
        <taxon>Bacilli</taxon>
        <taxon>Bacillales</taxon>
        <taxon>Bacillaceae</taxon>
        <taxon>Niallia</taxon>
    </lineage>
</organism>
<gene>
    <name evidence="3" type="ORF">EM808_14910</name>
</gene>
<dbReference type="InterPro" id="IPR002645">
    <property type="entry name" value="STAS_dom"/>
</dbReference>
<dbReference type="SUPFAM" id="SSF52091">
    <property type="entry name" value="SpoIIaa-like"/>
    <property type="match status" value="1"/>
</dbReference>
<reference evidence="3 4" key="1">
    <citation type="submission" date="2019-01" db="EMBL/GenBank/DDBJ databases">
        <title>Bacillus sp. M5HDSG1-1, whole genome shotgun sequence.</title>
        <authorList>
            <person name="Tuo L."/>
        </authorList>
    </citation>
    <scope>NUCLEOTIDE SEQUENCE [LARGE SCALE GENOMIC DNA]</scope>
    <source>
        <strain evidence="3 4">M5HDSG1-1</strain>
    </source>
</reference>
<dbReference type="Gene3D" id="3.30.750.24">
    <property type="entry name" value="STAS domain"/>
    <property type="match status" value="1"/>
</dbReference>
<dbReference type="PANTHER" id="PTHR33745:SF3">
    <property type="entry name" value="RSBT CO-ANTAGONIST PROTEIN RSBRC"/>
    <property type="match status" value="1"/>
</dbReference>
<accession>A0A3S2X8B2</accession>